<evidence type="ECO:0000256" key="3">
    <source>
        <dbReference type="ARBA" id="ARBA00022525"/>
    </source>
</evidence>
<dbReference type="Pfam" id="PF01060">
    <property type="entry name" value="TTR-52"/>
    <property type="match status" value="1"/>
</dbReference>
<keyword evidence="6" id="KW-1185">Reference proteome</keyword>
<comment type="subcellular location">
    <subcellularLocation>
        <location evidence="1">Secreted</location>
    </subcellularLocation>
</comment>
<dbReference type="Gene3D" id="2.60.40.3330">
    <property type="match status" value="1"/>
</dbReference>
<dbReference type="InterPro" id="IPR001534">
    <property type="entry name" value="Transthyretin-like"/>
</dbReference>
<dbReference type="InterPro" id="IPR038479">
    <property type="entry name" value="Transthyretin-like_sf"/>
</dbReference>
<name>A0A2A6C762_PRIPA</name>
<comment type="similarity">
    <text evidence="2">Belongs to the nematode transthyretin-like family.</text>
</comment>
<keyword evidence="4" id="KW-0732">Signal</keyword>
<dbReference type="GO" id="GO:0009986">
    <property type="term" value="C:cell surface"/>
    <property type="evidence" value="ECO:0007669"/>
    <property type="project" value="InterPro"/>
</dbReference>
<proteinExistence type="inferred from homology"/>
<dbReference type="Proteomes" id="UP000005239">
    <property type="component" value="Unassembled WGS sequence"/>
</dbReference>
<protein>
    <submittedName>
        <fullName evidence="5">Uncharacterized protein</fullName>
    </submittedName>
</protein>
<gene>
    <name evidence="5" type="primary">WBGene00203430</name>
</gene>
<dbReference type="GO" id="GO:0005576">
    <property type="term" value="C:extracellular region"/>
    <property type="evidence" value="ECO:0007669"/>
    <property type="project" value="UniProtKB-SubCell"/>
</dbReference>
<sequence>MALEQEVTVTAKLLCLGKPMPGAIVTLIEEEPLISIVERAKTRSDSNGEFQINFTYNSPYKIVPVMTIVHNSGGNRRIKERMVLFDFWMTEKSTVRKRV</sequence>
<evidence type="ECO:0000256" key="1">
    <source>
        <dbReference type="ARBA" id="ARBA00004613"/>
    </source>
</evidence>
<evidence type="ECO:0000256" key="4">
    <source>
        <dbReference type="ARBA" id="ARBA00022729"/>
    </source>
</evidence>
<accession>A0A8R1UK18</accession>
<evidence type="ECO:0000313" key="6">
    <source>
        <dbReference type="Proteomes" id="UP000005239"/>
    </source>
</evidence>
<keyword evidence="3" id="KW-0964">Secreted</keyword>
<reference evidence="6" key="1">
    <citation type="journal article" date="2008" name="Nat. Genet.">
        <title>The Pristionchus pacificus genome provides a unique perspective on nematode lifestyle and parasitism.</title>
        <authorList>
            <person name="Dieterich C."/>
            <person name="Clifton S.W."/>
            <person name="Schuster L.N."/>
            <person name="Chinwalla A."/>
            <person name="Delehaunty K."/>
            <person name="Dinkelacker I."/>
            <person name="Fulton L."/>
            <person name="Fulton R."/>
            <person name="Godfrey J."/>
            <person name="Minx P."/>
            <person name="Mitreva M."/>
            <person name="Roeseler W."/>
            <person name="Tian H."/>
            <person name="Witte H."/>
            <person name="Yang S.P."/>
            <person name="Wilson R.K."/>
            <person name="Sommer R.J."/>
        </authorList>
    </citation>
    <scope>NUCLEOTIDE SEQUENCE [LARGE SCALE GENOMIC DNA]</scope>
    <source>
        <strain evidence="6">PS312</strain>
    </source>
</reference>
<reference evidence="5" key="2">
    <citation type="submission" date="2022-06" db="UniProtKB">
        <authorList>
            <consortium name="EnsemblMetazoa"/>
        </authorList>
    </citation>
    <scope>IDENTIFICATION</scope>
    <source>
        <strain evidence="5">PS312</strain>
    </source>
</reference>
<evidence type="ECO:0000313" key="5">
    <source>
        <dbReference type="EnsemblMetazoa" id="PPA30563.1"/>
    </source>
</evidence>
<evidence type="ECO:0000256" key="2">
    <source>
        <dbReference type="ARBA" id="ARBA00010112"/>
    </source>
</evidence>
<dbReference type="AlphaFoldDB" id="A0A2A6C762"/>
<dbReference type="EnsemblMetazoa" id="PPA30563.1">
    <property type="protein sequence ID" value="PPA30563.1"/>
    <property type="gene ID" value="WBGene00203430"/>
</dbReference>
<organism evidence="5 6">
    <name type="scientific">Pristionchus pacificus</name>
    <name type="common">Parasitic nematode worm</name>
    <dbReference type="NCBI Taxonomy" id="54126"/>
    <lineage>
        <taxon>Eukaryota</taxon>
        <taxon>Metazoa</taxon>
        <taxon>Ecdysozoa</taxon>
        <taxon>Nematoda</taxon>
        <taxon>Chromadorea</taxon>
        <taxon>Rhabditida</taxon>
        <taxon>Rhabditina</taxon>
        <taxon>Diplogasteromorpha</taxon>
        <taxon>Diplogasteroidea</taxon>
        <taxon>Neodiplogasteridae</taxon>
        <taxon>Pristionchus</taxon>
    </lineage>
</organism>
<accession>A0A2A6C762</accession>